<evidence type="ECO:0000313" key="3">
    <source>
        <dbReference type="EMBL" id="KAJ0186267.1"/>
    </source>
</evidence>
<dbReference type="InterPro" id="IPR031926">
    <property type="entry name" value="TMEM135_N"/>
</dbReference>
<proteinExistence type="predicted"/>
<dbReference type="InterPro" id="IPR026749">
    <property type="entry name" value="Tmem135"/>
</dbReference>
<dbReference type="Proteomes" id="UP000235145">
    <property type="component" value="Unassembled WGS sequence"/>
</dbReference>
<evidence type="ECO:0000256" key="1">
    <source>
        <dbReference type="SAM" id="MobiDB-lite"/>
    </source>
</evidence>
<dbReference type="Pfam" id="PF02466">
    <property type="entry name" value="Tim17"/>
    <property type="match status" value="1"/>
</dbReference>
<feature type="compositionally biased region" description="Basic and acidic residues" evidence="1">
    <location>
        <begin position="591"/>
        <end position="602"/>
    </location>
</feature>
<feature type="region of interest" description="Disordered" evidence="1">
    <location>
        <begin position="588"/>
        <end position="609"/>
    </location>
</feature>
<evidence type="ECO:0000313" key="4">
    <source>
        <dbReference type="Proteomes" id="UP000235145"/>
    </source>
</evidence>
<feature type="region of interest" description="Disordered" evidence="1">
    <location>
        <begin position="86"/>
        <end position="107"/>
    </location>
</feature>
<sequence length="609" mass="68073">MSNVQSETLTSSYSFKSVKRCLFDILISESRSRQATANGVPIRILNPARYAPPNQEFTIPSISKYTHHIPFSVDAETLVSKMPSLSKSTSSSVASPPPSTDAFDGDAAERRLREAEDRLREAIEELQRRQRRAKMLHPPCDHADESCVANAIGNLCQSFLLSYGVRVGIGILLRAFKLARRKSYSSLLDLKQLVSEKDLIVREEACRVGLLFGGFTGSYHALRCLLRKWRKKETPFNAILAGSIAGLSILALDDSNRRRTLALYLLARLAQCAYNSAKSKNKFHLWGSSWRHGDSLLFALSCAQVMYAFVMRPESLPKSYQDFIQKTGPVAKPVYKAVRECCRGSPVDIASLSSYLSTIKGSEFIDLQEYPSIIPCSIIHPSTKSCLAHNAYATSATFRKTFPLYFSLTFVPFVVLRLQKFMEAPFKTSWHAVIGAVRSTAFLSSFVGIFQGAICMHRQVASKDHKLVYWFAGGLAALSVVLEKKGRRGELGLYVLPRAGESLWYILVNRRVLPDIKNAEVALFCACMGGMMYYLEHEPDTMSPFLRSLIRRFLASKISNPAPPANRNPSYNYLQTPAIEKPPISHNQIQEPHESKASEKYNLESIPGL</sequence>
<dbReference type="EMBL" id="NBSK02000009">
    <property type="protein sequence ID" value="KAJ0186267.1"/>
    <property type="molecule type" value="Genomic_DNA"/>
</dbReference>
<evidence type="ECO:0000259" key="2">
    <source>
        <dbReference type="Pfam" id="PF15982"/>
    </source>
</evidence>
<name>A0A9R1UFN8_LACSA</name>
<feature type="domain" description="Transmembrane protein 135 N-terminal" evidence="2">
    <location>
        <begin position="378"/>
        <end position="506"/>
    </location>
</feature>
<accession>A0A9R1UFN8</accession>
<reference evidence="3 4" key="1">
    <citation type="journal article" date="2017" name="Nat. Commun.">
        <title>Genome assembly with in vitro proximity ligation data and whole-genome triplication in lettuce.</title>
        <authorList>
            <person name="Reyes-Chin-Wo S."/>
            <person name="Wang Z."/>
            <person name="Yang X."/>
            <person name="Kozik A."/>
            <person name="Arikit S."/>
            <person name="Song C."/>
            <person name="Xia L."/>
            <person name="Froenicke L."/>
            <person name="Lavelle D.O."/>
            <person name="Truco M.J."/>
            <person name="Xia R."/>
            <person name="Zhu S."/>
            <person name="Xu C."/>
            <person name="Xu H."/>
            <person name="Xu X."/>
            <person name="Cox K."/>
            <person name="Korf I."/>
            <person name="Meyers B.C."/>
            <person name="Michelmore R.W."/>
        </authorList>
    </citation>
    <scope>NUCLEOTIDE SEQUENCE [LARGE SCALE GENOMIC DNA]</scope>
    <source>
        <strain evidence="4">cv. Salinas</strain>
        <tissue evidence="3">Seedlings</tissue>
    </source>
</reference>
<dbReference type="Pfam" id="PF15982">
    <property type="entry name" value="TMEM135_C_rich"/>
    <property type="match status" value="1"/>
</dbReference>
<organism evidence="3 4">
    <name type="scientific">Lactuca sativa</name>
    <name type="common">Garden lettuce</name>
    <dbReference type="NCBI Taxonomy" id="4236"/>
    <lineage>
        <taxon>Eukaryota</taxon>
        <taxon>Viridiplantae</taxon>
        <taxon>Streptophyta</taxon>
        <taxon>Embryophyta</taxon>
        <taxon>Tracheophyta</taxon>
        <taxon>Spermatophyta</taxon>
        <taxon>Magnoliopsida</taxon>
        <taxon>eudicotyledons</taxon>
        <taxon>Gunneridae</taxon>
        <taxon>Pentapetalae</taxon>
        <taxon>asterids</taxon>
        <taxon>campanulids</taxon>
        <taxon>Asterales</taxon>
        <taxon>Asteraceae</taxon>
        <taxon>Cichorioideae</taxon>
        <taxon>Cichorieae</taxon>
        <taxon>Lactucinae</taxon>
        <taxon>Lactuca</taxon>
    </lineage>
</organism>
<gene>
    <name evidence="3" type="ORF">LSAT_V11C900480780</name>
</gene>
<keyword evidence="4" id="KW-1185">Reference proteome</keyword>
<dbReference type="PANTHER" id="PTHR12459">
    <property type="entry name" value="TRANSMEMBRANE PROTEIN 135-RELATED"/>
    <property type="match status" value="1"/>
</dbReference>
<comment type="caution">
    <text evidence="3">The sequence shown here is derived from an EMBL/GenBank/DDBJ whole genome shotgun (WGS) entry which is preliminary data.</text>
</comment>
<dbReference type="AlphaFoldDB" id="A0A9R1UFN8"/>
<protein>
    <recommendedName>
        <fullName evidence="2">Transmembrane protein 135 N-terminal domain-containing protein</fullName>
    </recommendedName>
</protein>
<dbReference type="PANTHER" id="PTHR12459:SF6">
    <property type="entry name" value="GB|AAD46013.1"/>
    <property type="match status" value="1"/>
</dbReference>